<evidence type="ECO:0000256" key="1">
    <source>
        <dbReference type="SAM" id="MobiDB-lite"/>
    </source>
</evidence>
<organism evidence="3 4">
    <name type="scientific">Mumia flava</name>
    <dbReference type="NCBI Taxonomy" id="1348852"/>
    <lineage>
        <taxon>Bacteria</taxon>
        <taxon>Bacillati</taxon>
        <taxon>Actinomycetota</taxon>
        <taxon>Actinomycetes</taxon>
        <taxon>Propionibacteriales</taxon>
        <taxon>Nocardioidaceae</taxon>
        <taxon>Mumia</taxon>
    </lineage>
</organism>
<reference evidence="3 4" key="1">
    <citation type="submission" date="2017-11" db="EMBL/GenBank/DDBJ databases">
        <title>Genomic Encyclopedia of Archaeal and Bacterial Type Strains, Phase II (KMG-II): From Individual Species to Whole Genera.</title>
        <authorList>
            <person name="Goeker M."/>
        </authorList>
    </citation>
    <scope>NUCLEOTIDE SEQUENCE [LARGE SCALE GENOMIC DNA]</scope>
    <source>
        <strain evidence="3 4">DSM 27763</strain>
    </source>
</reference>
<feature type="domain" description="HipA-like kinase" evidence="2">
    <location>
        <begin position="85"/>
        <end position="193"/>
    </location>
</feature>
<accession>A0A2M9BJE9</accession>
<comment type="caution">
    <text evidence="3">The sequence shown here is derived from an EMBL/GenBank/DDBJ whole genome shotgun (WGS) entry which is preliminary data.</text>
</comment>
<feature type="compositionally biased region" description="Low complexity" evidence="1">
    <location>
        <begin position="8"/>
        <end position="20"/>
    </location>
</feature>
<evidence type="ECO:0000313" key="4">
    <source>
        <dbReference type="Proteomes" id="UP000230842"/>
    </source>
</evidence>
<evidence type="ECO:0000259" key="2">
    <source>
        <dbReference type="Pfam" id="PF20613"/>
    </source>
</evidence>
<protein>
    <recommendedName>
        <fullName evidence="2">HipA-like kinase domain-containing protein</fullName>
    </recommendedName>
</protein>
<feature type="region of interest" description="Disordered" evidence="1">
    <location>
        <begin position="1"/>
        <end position="36"/>
    </location>
</feature>
<proteinExistence type="predicted"/>
<dbReference type="AlphaFoldDB" id="A0A2M9BJE9"/>
<gene>
    <name evidence="3" type="ORF">CLV56_2316</name>
</gene>
<sequence length="318" mass="35640">MGRRSGWRRTTPAAPPGAGSPAPPGRAARCRRRRRRGRWKVSKVMPPCDRLWDSHAMRERGDWDGLLANRDRAEPSTTIVAPIRASSSGSSAFLALADDDCSYWVKVPGNPQGDSILSAEQIVAGAAELIGAPTATTKLVTIPSALTGWEYGQFYYLSPGVAHASELLDNVEESDEALYLDRDDNENRFPLLFALWDWCLGEDPQWLYDQKNDMSVWSFDHGWWLGGGPAWDAESLVRLVDRDWEWPPLAEIWRSSDEGWSQASEKLENIQPDDVLDAVARVPTTWGVSNSDLETVAWMLYRRAPAVAERLQRRSGRC</sequence>
<name>A0A2M9BJE9_9ACTN</name>
<keyword evidence="4" id="KW-1185">Reference proteome</keyword>
<dbReference type="EMBL" id="PGEZ01000001">
    <property type="protein sequence ID" value="PJJ58071.1"/>
    <property type="molecule type" value="Genomic_DNA"/>
</dbReference>
<dbReference type="Proteomes" id="UP000230842">
    <property type="component" value="Unassembled WGS sequence"/>
</dbReference>
<dbReference type="Pfam" id="PF20613">
    <property type="entry name" value="HipA_2"/>
    <property type="match status" value="1"/>
</dbReference>
<dbReference type="InterPro" id="IPR046748">
    <property type="entry name" value="HipA_2"/>
</dbReference>
<evidence type="ECO:0000313" key="3">
    <source>
        <dbReference type="EMBL" id="PJJ58071.1"/>
    </source>
</evidence>